<keyword evidence="1" id="KW-0472">Membrane</keyword>
<keyword evidence="3" id="KW-1185">Reference proteome</keyword>
<evidence type="ECO:0000313" key="3">
    <source>
        <dbReference type="Proteomes" id="UP000199239"/>
    </source>
</evidence>
<accession>A0A1I6U208</accession>
<keyword evidence="1" id="KW-0812">Transmembrane</keyword>
<protein>
    <submittedName>
        <fullName evidence="2">Uncharacterized protein</fullName>
    </submittedName>
</protein>
<feature type="transmembrane region" description="Helical" evidence="1">
    <location>
        <begin position="20"/>
        <end position="38"/>
    </location>
</feature>
<dbReference type="Proteomes" id="UP000199239">
    <property type="component" value="Unassembled WGS sequence"/>
</dbReference>
<evidence type="ECO:0000313" key="2">
    <source>
        <dbReference type="EMBL" id="SFS95529.1"/>
    </source>
</evidence>
<evidence type="ECO:0000256" key="1">
    <source>
        <dbReference type="SAM" id="Phobius"/>
    </source>
</evidence>
<dbReference type="AlphaFoldDB" id="A0A1I6U208"/>
<dbReference type="EMBL" id="FPAJ01000004">
    <property type="protein sequence ID" value="SFS95529.1"/>
    <property type="molecule type" value="Genomic_DNA"/>
</dbReference>
<keyword evidence="1" id="KW-1133">Transmembrane helix</keyword>
<reference evidence="3" key="1">
    <citation type="submission" date="2016-10" db="EMBL/GenBank/DDBJ databases">
        <authorList>
            <person name="Varghese N."/>
            <person name="Submissions S."/>
        </authorList>
    </citation>
    <scope>NUCLEOTIDE SEQUENCE [LARGE SCALE GENOMIC DNA]</scope>
    <source>
        <strain evidence="3">DSM 23422</strain>
    </source>
</reference>
<organism evidence="2 3">
    <name type="scientific">Sulfitobacter marinus</name>
    <dbReference type="NCBI Taxonomy" id="394264"/>
    <lineage>
        <taxon>Bacteria</taxon>
        <taxon>Pseudomonadati</taxon>
        <taxon>Pseudomonadota</taxon>
        <taxon>Alphaproteobacteria</taxon>
        <taxon>Rhodobacterales</taxon>
        <taxon>Roseobacteraceae</taxon>
        <taxon>Sulfitobacter</taxon>
    </lineage>
</organism>
<proteinExistence type="predicted"/>
<sequence length="58" mass="6241">MLIKVKAACRLYLEETRTDWVVLTADIIGVVIVGLAFIQARIGGDTSDSAVQMASALF</sequence>
<gene>
    <name evidence="2" type="ORF">SAMN04488040_2454</name>
</gene>
<name>A0A1I6U208_9RHOB</name>